<evidence type="ECO:0000313" key="1">
    <source>
        <dbReference type="EMBL" id="GAA4146251.1"/>
    </source>
</evidence>
<dbReference type="EMBL" id="BAAAZI010000012">
    <property type="protein sequence ID" value="GAA4146251.1"/>
    <property type="molecule type" value="Genomic_DNA"/>
</dbReference>
<dbReference type="PIRSF" id="PIRSF024492">
    <property type="entry name" value="UCP024492"/>
    <property type="match status" value="1"/>
</dbReference>
<organism evidence="1 2">
    <name type="scientific">Sphingobacterium kyonggiense</name>
    <dbReference type="NCBI Taxonomy" id="714075"/>
    <lineage>
        <taxon>Bacteria</taxon>
        <taxon>Pseudomonadati</taxon>
        <taxon>Bacteroidota</taxon>
        <taxon>Sphingobacteriia</taxon>
        <taxon>Sphingobacteriales</taxon>
        <taxon>Sphingobacteriaceae</taxon>
        <taxon>Sphingobacterium</taxon>
    </lineage>
</organism>
<accession>A0ABP7Z348</accession>
<reference evidence="2" key="1">
    <citation type="journal article" date="2019" name="Int. J. Syst. Evol. Microbiol.">
        <title>The Global Catalogue of Microorganisms (GCM) 10K type strain sequencing project: providing services to taxonomists for standard genome sequencing and annotation.</title>
        <authorList>
            <consortium name="The Broad Institute Genomics Platform"/>
            <consortium name="The Broad Institute Genome Sequencing Center for Infectious Disease"/>
            <person name="Wu L."/>
            <person name="Ma J."/>
        </authorList>
    </citation>
    <scope>NUCLEOTIDE SEQUENCE [LARGE SCALE GENOMIC DNA]</scope>
    <source>
        <strain evidence="2">JCM 16704</strain>
    </source>
</reference>
<dbReference type="Proteomes" id="UP001500101">
    <property type="component" value="Unassembled WGS sequence"/>
</dbReference>
<sequence length="158" mass="18558">MKVKKTIYTIGHSIRPIQEFLDILKSFEIDLLVDIRRYPGSRKYPHFNQEALKTILTAGGIHYQHLISLGGRRTAKKNSSNQAWKNLTIRGFADYMETEEFRIGIHELEEWARKQKTVIMCSEAVWWSCHRSMVSDYLKVHGWYVWHISSIGKAKEHP</sequence>
<evidence type="ECO:0008006" key="3">
    <source>
        <dbReference type="Google" id="ProtNLM"/>
    </source>
</evidence>
<dbReference type="InterPro" id="IPR014519">
    <property type="entry name" value="UCP024492"/>
</dbReference>
<dbReference type="RefSeq" id="WP_344675692.1">
    <property type="nucleotide sequence ID" value="NZ_BAAAZI010000012.1"/>
</dbReference>
<protein>
    <recommendedName>
        <fullName evidence="3">Fe-S cluster assembly protein HesB</fullName>
    </recommendedName>
</protein>
<dbReference type="PANTHER" id="PTHR39337">
    <property type="entry name" value="BLR5642 PROTEIN"/>
    <property type="match status" value="1"/>
</dbReference>
<dbReference type="InterPro" id="IPR007438">
    <property type="entry name" value="DUF488"/>
</dbReference>
<dbReference type="Pfam" id="PF04343">
    <property type="entry name" value="DUF488"/>
    <property type="match status" value="1"/>
</dbReference>
<keyword evidence="2" id="KW-1185">Reference proteome</keyword>
<name>A0ABP7Z348_9SPHI</name>
<comment type="caution">
    <text evidence="1">The sequence shown here is derived from an EMBL/GenBank/DDBJ whole genome shotgun (WGS) entry which is preliminary data.</text>
</comment>
<evidence type="ECO:0000313" key="2">
    <source>
        <dbReference type="Proteomes" id="UP001500101"/>
    </source>
</evidence>
<proteinExistence type="predicted"/>
<dbReference type="PANTHER" id="PTHR39337:SF1">
    <property type="entry name" value="BLR5642 PROTEIN"/>
    <property type="match status" value="1"/>
</dbReference>
<gene>
    <name evidence="1" type="ORF">GCM10022216_30940</name>
</gene>